<dbReference type="EMBL" id="JWJG01000028">
    <property type="protein sequence ID" value="KIF83343.1"/>
    <property type="molecule type" value="Genomic_DNA"/>
</dbReference>
<dbReference type="NCBIfam" id="NF038127">
    <property type="entry name" value="FDP_fam"/>
    <property type="match status" value="1"/>
</dbReference>
<feature type="signal peptide" evidence="1">
    <location>
        <begin position="1"/>
        <end position="20"/>
    </location>
</feature>
<dbReference type="Pfam" id="PF07589">
    <property type="entry name" value="PEP-CTERM"/>
    <property type="match status" value="1"/>
</dbReference>
<feature type="domain" description="Ice-binding protein C-terminal" evidence="2">
    <location>
        <begin position="172"/>
        <end position="194"/>
    </location>
</feature>
<proteinExistence type="predicted"/>
<organism evidence="3 4">
    <name type="scientific">Noviherbaspirillum autotrophicum</name>
    <dbReference type="NCBI Taxonomy" id="709839"/>
    <lineage>
        <taxon>Bacteria</taxon>
        <taxon>Pseudomonadati</taxon>
        <taxon>Pseudomonadota</taxon>
        <taxon>Betaproteobacteria</taxon>
        <taxon>Burkholderiales</taxon>
        <taxon>Oxalobacteraceae</taxon>
        <taxon>Noviherbaspirillum</taxon>
    </lineage>
</organism>
<evidence type="ECO:0000313" key="4">
    <source>
        <dbReference type="Proteomes" id="UP000031572"/>
    </source>
</evidence>
<dbReference type="AlphaFoldDB" id="A0A0C1Y8T4"/>
<feature type="chain" id="PRO_5002142902" description="Ice-binding protein C-terminal domain-containing protein" evidence="1">
    <location>
        <begin position="21"/>
        <end position="199"/>
    </location>
</feature>
<name>A0A0C1Y8T4_9BURK</name>
<dbReference type="NCBIfam" id="TIGR02595">
    <property type="entry name" value="PEP_CTERM"/>
    <property type="match status" value="1"/>
</dbReference>
<dbReference type="Proteomes" id="UP000031572">
    <property type="component" value="Unassembled WGS sequence"/>
</dbReference>
<evidence type="ECO:0000259" key="2">
    <source>
        <dbReference type="Pfam" id="PF07589"/>
    </source>
</evidence>
<protein>
    <recommendedName>
        <fullName evidence="2">Ice-binding protein C-terminal domain-containing protein</fullName>
    </recommendedName>
</protein>
<reference evidence="3 4" key="1">
    <citation type="submission" date="2014-12" db="EMBL/GenBank/DDBJ databases">
        <title>Denitrispirillum autotrophicum gen. nov., sp. nov., Denitrifying, Facultatively Autotrophic Bacteria Isolated from Rice Paddy Soil.</title>
        <authorList>
            <person name="Ishii S."/>
            <person name="Ashida N."/>
            <person name="Ohno H."/>
            <person name="Otsuka S."/>
            <person name="Yokota A."/>
            <person name="Senoo K."/>
        </authorList>
    </citation>
    <scope>NUCLEOTIDE SEQUENCE [LARGE SCALE GENOMIC DNA]</scope>
    <source>
        <strain evidence="3 4">TSA66</strain>
    </source>
</reference>
<dbReference type="RefSeq" id="WP_040041970.1">
    <property type="nucleotide sequence ID" value="NZ_JWJG01000028.1"/>
</dbReference>
<accession>A0A0C1Y8T4</accession>
<sequence length="199" mass="20998">MLSKKILVAALATVSTAASAATFHFTGNIANHNDVVTTTFTLDSAATNIRVWTDSFMGGTNFDPITALWNATTGALISQNDDNPSVDPATQTYYDSGFNIASLDAGTYFFTVATYRNFALGGNIANGFAYDSQTPIPMSDWCQPYSHCNMGTAWSVRLDGVSSASNPNSPSQVPEPASLALLGIGLAGLARLRKQKPSA</sequence>
<dbReference type="OrthoDB" id="6365843at2"/>
<gene>
    <name evidence="3" type="ORF">TSA66_24925</name>
</gene>
<keyword evidence="1" id="KW-0732">Signal</keyword>
<dbReference type="InterPro" id="IPR013424">
    <property type="entry name" value="Ice-binding_C"/>
</dbReference>
<evidence type="ECO:0000313" key="3">
    <source>
        <dbReference type="EMBL" id="KIF83343.1"/>
    </source>
</evidence>
<comment type="caution">
    <text evidence="3">The sequence shown here is derived from an EMBL/GenBank/DDBJ whole genome shotgun (WGS) entry which is preliminary data.</text>
</comment>
<evidence type="ECO:0000256" key="1">
    <source>
        <dbReference type="SAM" id="SignalP"/>
    </source>
</evidence>
<keyword evidence="4" id="KW-1185">Reference proteome</keyword>